<feature type="non-terminal residue" evidence="1">
    <location>
        <position position="1"/>
    </location>
</feature>
<gene>
    <name evidence="1" type="ORF">EVA_21998</name>
</gene>
<organism evidence="1">
    <name type="scientific">gut metagenome</name>
    <dbReference type="NCBI Taxonomy" id="749906"/>
    <lineage>
        <taxon>unclassified sequences</taxon>
        <taxon>metagenomes</taxon>
        <taxon>organismal metagenomes</taxon>
    </lineage>
</organism>
<proteinExistence type="predicted"/>
<name>J9BQM7_9ZZZZ</name>
<reference evidence="1" key="1">
    <citation type="journal article" date="2012" name="PLoS ONE">
        <title>Gene sets for utilization of primary and secondary nutrition supplies in the distal gut of endangered iberian lynx.</title>
        <authorList>
            <person name="Alcaide M."/>
            <person name="Messina E."/>
            <person name="Richter M."/>
            <person name="Bargiela R."/>
            <person name="Peplies J."/>
            <person name="Huws S.A."/>
            <person name="Newbold C.J."/>
            <person name="Golyshin P.N."/>
            <person name="Simon M.A."/>
            <person name="Lopez G."/>
            <person name="Yakimov M.M."/>
            <person name="Ferrer M."/>
        </authorList>
    </citation>
    <scope>NUCLEOTIDE SEQUENCE</scope>
</reference>
<dbReference type="AlphaFoldDB" id="J9BQM7"/>
<comment type="caution">
    <text evidence="1">The sequence shown here is derived from an EMBL/GenBank/DDBJ whole genome shotgun (WGS) entry which is preliminary data.</text>
</comment>
<dbReference type="EMBL" id="AMCI01009187">
    <property type="protein sequence ID" value="EJW89895.1"/>
    <property type="molecule type" value="Genomic_DNA"/>
</dbReference>
<protein>
    <submittedName>
        <fullName evidence="1">Uncharacterized protein</fullName>
    </submittedName>
</protein>
<evidence type="ECO:0000313" key="1">
    <source>
        <dbReference type="EMBL" id="EJW89895.1"/>
    </source>
</evidence>
<sequence>SDECQDMDMVMYAGATAGGIMGNLGKYEEAVKYLKQVLRKGRKEQKRVTSKILCLN</sequence>
<accession>J9BQM7</accession>